<sequence>MSVFNQTNQHVGTQNNIVNETRNEGDTFNMSGDFRGANVNIKSTLNNVTQTIGALPNADDSLKEELSKLIQQLNDTLQQAPAEKAEAAEAVAKTAEVLVQTSAAEKPNKTLLEITGKGLLEASKAVADIMPTALKVATQIVAVVGKITGV</sequence>
<dbReference type="OrthoDB" id="5629458at2"/>
<reference evidence="1 2" key="1">
    <citation type="submission" date="2016-10" db="EMBL/GenBank/DDBJ databases">
        <authorList>
            <person name="de Groot N.N."/>
        </authorList>
    </citation>
    <scope>NUCLEOTIDE SEQUENCE [LARGE SCALE GENOMIC DNA]</scope>
    <source>
        <strain evidence="1">MBHS1</strain>
    </source>
</reference>
<proteinExistence type="predicted"/>
<evidence type="ECO:0000313" key="2">
    <source>
        <dbReference type="Proteomes" id="UP000236724"/>
    </source>
</evidence>
<gene>
    <name evidence="1" type="ORF">MBHS_03382</name>
</gene>
<keyword evidence="2" id="KW-1185">Reference proteome</keyword>
<name>A0A1H6FBS5_9GAMM</name>
<organism evidence="1 2">
    <name type="scientific">Candidatus Venteria ishoeyi</name>
    <dbReference type="NCBI Taxonomy" id="1899563"/>
    <lineage>
        <taxon>Bacteria</taxon>
        <taxon>Pseudomonadati</taxon>
        <taxon>Pseudomonadota</taxon>
        <taxon>Gammaproteobacteria</taxon>
        <taxon>Thiotrichales</taxon>
        <taxon>Thiotrichaceae</taxon>
        <taxon>Venteria</taxon>
    </lineage>
</organism>
<accession>A0A1H6FBS5</accession>
<dbReference type="EMBL" id="FMSV02000532">
    <property type="protein sequence ID" value="SEH07507.1"/>
    <property type="molecule type" value="Genomic_DNA"/>
</dbReference>
<dbReference type="AlphaFoldDB" id="A0A1H6FBS5"/>
<dbReference type="Proteomes" id="UP000236724">
    <property type="component" value="Unassembled WGS sequence"/>
</dbReference>
<evidence type="ECO:0000313" key="1">
    <source>
        <dbReference type="EMBL" id="SEH07507.1"/>
    </source>
</evidence>
<dbReference type="RefSeq" id="WP_103921152.1">
    <property type="nucleotide sequence ID" value="NZ_FMSV02000532.1"/>
</dbReference>
<protein>
    <submittedName>
        <fullName evidence="1">Uncharacterized protein</fullName>
    </submittedName>
</protein>